<keyword evidence="3" id="KW-1185">Reference proteome</keyword>
<evidence type="ECO:0000256" key="1">
    <source>
        <dbReference type="SAM" id="MobiDB-lite"/>
    </source>
</evidence>
<reference evidence="2" key="1">
    <citation type="submission" date="2020-06" db="EMBL/GenBank/DDBJ databases">
        <authorList>
            <consortium name="Plant Systems Biology data submission"/>
        </authorList>
    </citation>
    <scope>NUCLEOTIDE SEQUENCE</scope>
    <source>
        <strain evidence="2">D6</strain>
    </source>
</reference>
<gene>
    <name evidence="2" type="ORF">SEMRO_187_G080930.1</name>
</gene>
<dbReference type="Proteomes" id="UP001153069">
    <property type="component" value="Unassembled WGS sequence"/>
</dbReference>
<proteinExistence type="predicted"/>
<protein>
    <submittedName>
        <fullName evidence="2">Uncharacterized protein</fullName>
    </submittedName>
</protein>
<sequence length="1055" mass="117911">MAERRARLSAELKRAGLPSLGNFEVETQLRCLRVQGNDMSIGDICKLSNGYMERGYPKLTDLVGVVAPAIRQHLLQEQGCWKSNDPACQAFVAASDDFPTVQSVKSKQAAQDKTERVKKLEDAFKKQGLTAAAPGIAGTRCEAQSLSQASWRYIDKGGGNADTIAFAAAVEARRQKLVSAFGDLGLECSDALRKPPSYGLVSKLSDIREIEDLVKRSCGTVTDSPIVHFLLGKEDRVRVHEVVEAAFAERASRQSFVEASAMEFDLDLAGLGTANQYSSLFHLLKTFVKDGTGDGRRIVATIAFHERLRKRWVQRYNADRLFRESPRTEERFKAAANESSQRVLALAQELEEESDERLRAVMTGRLQALRDEHGRDTPSLSNEEEERIKKSSFVLYGVGSLKAEISSYREGLRRAKLKKAVTEADLPMTFSYRDKRFEQFIKGESCFPSEKDFVLALQEEKAARQADVVDKLASLGGISELPHHHPILRYVDEGIGCPEKLLGNYREARLQALLRRSGVTTSLPRASTLPSCLAFVQGTSQQSCEELVSSVISGRTTREQEIAQAISACDETSESLFKNRRYRDRGSELELAVKFYVEMGGCSVGWIAEAITYHSHLFKADQVFGELSRLLPTFSLAEVSEWHRELSEAAVPLIGTVVHNCLCDVTGILRASRVKDSSAVSSLDVAACISQTISAFCEPGFIDSVQYGISQHHDTQYDQRIVLLLTRPNACCWKSAEEVVREIRQERKDRIELFDKHCPSSAYAETTYASRDYARLGVPTSARAWGRLTDQDREDAFIYKSGPRADFVNGKLTLEAAVRETRRQQRFEVTKAALSAASLPASLMDKNQDCVDFVDGDSQADEGNTSASALISRLQEQKALRIRLLDLIFSHASIVDTCIDYGSAVYDNDPWAADGDRHFPTREYHRCTRMKYIELGEGEPDDVLHTCIMQRRMQRAEKAICSRFGYCIQNQDHECWMRKSKTCKEFVARVESGLPTDEEIEALLQMLEKKINNAVKTSDGAGGTEESDDERSSYIGDDYDYDYDYDLGFGYGGNY</sequence>
<dbReference type="AlphaFoldDB" id="A0A9N8H7P0"/>
<evidence type="ECO:0000313" key="2">
    <source>
        <dbReference type="EMBL" id="CAB9504146.1"/>
    </source>
</evidence>
<comment type="caution">
    <text evidence="2">The sequence shown here is derived from an EMBL/GenBank/DDBJ whole genome shotgun (WGS) entry which is preliminary data.</text>
</comment>
<evidence type="ECO:0000313" key="3">
    <source>
        <dbReference type="Proteomes" id="UP001153069"/>
    </source>
</evidence>
<accession>A0A9N8H7P0</accession>
<organism evidence="2 3">
    <name type="scientific">Seminavis robusta</name>
    <dbReference type="NCBI Taxonomy" id="568900"/>
    <lineage>
        <taxon>Eukaryota</taxon>
        <taxon>Sar</taxon>
        <taxon>Stramenopiles</taxon>
        <taxon>Ochrophyta</taxon>
        <taxon>Bacillariophyta</taxon>
        <taxon>Bacillariophyceae</taxon>
        <taxon>Bacillariophycidae</taxon>
        <taxon>Naviculales</taxon>
        <taxon>Naviculaceae</taxon>
        <taxon>Seminavis</taxon>
    </lineage>
</organism>
<name>A0A9N8H7P0_9STRA</name>
<feature type="region of interest" description="Disordered" evidence="1">
    <location>
        <begin position="1016"/>
        <end position="1035"/>
    </location>
</feature>
<dbReference type="EMBL" id="CAICTM010000186">
    <property type="protein sequence ID" value="CAB9504146.1"/>
    <property type="molecule type" value="Genomic_DNA"/>
</dbReference>